<feature type="compositionally biased region" description="Low complexity" evidence="1">
    <location>
        <begin position="165"/>
        <end position="191"/>
    </location>
</feature>
<feature type="region of interest" description="Disordered" evidence="1">
    <location>
        <begin position="159"/>
        <end position="191"/>
    </location>
</feature>
<sequence length="191" mass="19366">MSTLAYPSADFPGQPSVALEVPDGWEPAHAPGTTMAARLPREGGFAPNVLVTISSCGPEFDVQESLEQIASLATSRGGTVSEPYAADLGGAQFVGCDATWPDADVETVLQANLFHLVRSGSPDAGAHVVQLTGAVGGPDAVDDYELIRQVLTTVRVTPWSDDAADSSSDPPAPATADAADTAAGTASGTDA</sequence>
<dbReference type="Proteomes" id="UP000623461">
    <property type="component" value="Unassembled WGS sequence"/>
</dbReference>
<organism evidence="2 3">
    <name type="scientific">Terrabacter tumescens</name>
    <dbReference type="NCBI Taxonomy" id="60443"/>
    <lineage>
        <taxon>Bacteria</taxon>
        <taxon>Bacillati</taxon>
        <taxon>Actinomycetota</taxon>
        <taxon>Actinomycetes</taxon>
        <taxon>Micrococcales</taxon>
        <taxon>Intrasporangiaceae</taxon>
        <taxon>Terrabacter</taxon>
    </lineage>
</organism>
<evidence type="ECO:0000256" key="1">
    <source>
        <dbReference type="SAM" id="MobiDB-lite"/>
    </source>
</evidence>
<dbReference type="Gene3D" id="3.40.1000.10">
    <property type="entry name" value="Mog1/PsbP, alpha/beta/alpha sandwich"/>
    <property type="match status" value="1"/>
</dbReference>
<evidence type="ECO:0000313" key="2">
    <source>
        <dbReference type="EMBL" id="GGM87058.1"/>
    </source>
</evidence>
<comment type="caution">
    <text evidence="2">The sequence shown here is derived from an EMBL/GenBank/DDBJ whole genome shotgun (WGS) entry which is preliminary data.</text>
</comment>
<dbReference type="RefSeq" id="WP_030197677.1">
    <property type="nucleotide sequence ID" value="NZ_BMNZ01000002.1"/>
</dbReference>
<accession>A0ABQ2HQK0</accession>
<evidence type="ECO:0008006" key="4">
    <source>
        <dbReference type="Google" id="ProtNLM"/>
    </source>
</evidence>
<name>A0ABQ2HQK0_9MICO</name>
<reference evidence="3" key="1">
    <citation type="journal article" date="2019" name="Int. J. Syst. Evol. Microbiol.">
        <title>The Global Catalogue of Microorganisms (GCM) 10K type strain sequencing project: providing services to taxonomists for standard genome sequencing and annotation.</title>
        <authorList>
            <consortium name="The Broad Institute Genomics Platform"/>
            <consortium name="The Broad Institute Genome Sequencing Center for Infectious Disease"/>
            <person name="Wu L."/>
            <person name="Ma J."/>
        </authorList>
    </citation>
    <scope>NUCLEOTIDE SEQUENCE [LARGE SCALE GENOMIC DNA]</scope>
    <source>
        <strain evidence="3">JCM 1365</strain>
    </source>
</reference>
<keyword evidence="3" id="KW-1185">Reference proteome</keyword>
<proteinExistence type="predicted"/>
<protein>
    <recommendedName>
        <fullName evidence="4">Lipoprotein LpqN</fullName>
    </recommendedName>
</protein>
<evidence type="ECO:0000313" key="3">
    <source>
        <dbReference type="Proteomes" id="UP000623461"/>
    </source>
</evidence>
<dbReference type="EMBL" id="BMNZ01000002">
    <property type="protein sequence ID" value="GGM87058.1"/>
    <property type="molecule type" value="Genomic_DNA"/>
</dbReference>
<gene>
    <name evidence="2" type="ORF">GCM10009721_09940</name>
</gene>